<dbReference type="SMART" id="SM00471">
    <property type="entry name" value="HDc"/>
    <property type="match status" value="1"/>
</dbReference>
<accession>A0AA43XMJ4</accession>
<dbReference type="InterPro" id="IPR037522">
    <property type="entry name" value="HD_GYP_dom"/>
</dbReference>
<name>A0AA43XMJ4_9CLOT</name>
<reference evidence="2 3" key="1">
    <citation type="submission" date="2019-04" db="EMBL/GenBank/DDBJ databases">
        <title>Isachenkonia alkalipeptolytica gen. nov. sp. nov. a new anaerobic, alkiliphilic organothrophic bacterium capable to reduce synthesized ferrihydrite isolated from a soda lake.</title>
        <authorList>
            <person name="Toshchakov S.V."/>
            <person name="Zavarzina D.G."/>
            <person name="Zhilina T.N."/>
            <person name="Kostrikina N.A."/>
            <person name="Kublanov I.V."/>
        </authorList>
    </citation>
    <scope>NUCLEOTIDE SEQUENCE [LARGE SCALE GENOMIC DNA]</scope>
    <source>
        <strain evidence="2 3">Z-1701</strain>
    </source>
</reference>
<gene>
    <name evidence="2" type="ORF">ISALK_13885</name>
</gene>
<dbReference type="NCBIfam" id="TIGR00277">
    <property type="entry name" value="HDIG"/>
    <property type="match status" value="1"/>
</dbReference>
<feature type="domain" description="HD-GYP" evidence="1">
    <location>
        <begin position="1"/>
        <end position="195"/>
    </location>
</feature>
<dbReference type="InterPro" id="IPR003607">
    <property type="entry name" value="HD/PDEase_dom"/>
</dbReference>
<evidence type="ECO:0000259" key="1">
    <source>
        <dbReference type="PROSITE" id="PS51832"/>
    </source>
</evidence>
<proteinExistence type="predicted"/>
<dbReference type="AlphaFoldDB" id="A0AA43XMJ4"/>
<evidence type="ECO:0000313" key="3">
    <source>
        <dbReference type="Proteomes" id="UP000449710"/>
    </source>
</evidence>
<dbReference type="Proteomes" id="UP000449710">
    <property type="component" value="Unassembled WGS sequence"/>
</dbReference>
<sequence length="195" mass="22674">MDNFRENHNMIVISDYFTMDIFMHSSNVVEIASAISGEINLPGEENAILREAALYHDIGKSQIPEEILYKRGKLNAEEWEIMKKHPVYSQELYVKAWKGKRQSPVTGKSIRHHHENWDGTGYPDGISGKNIPLYSRIIKIADIFEAITEPRVYRSYRMDNALELMESIKGKEIDPVIFEKSYNKLKELLREKASW</sequence>
<organism evidence="2 3">
    <name type="scientific">Isachenkonia alkalipeptolytica</name>
    <dbReference type="NCBI Taxonomy" id="2565777"/>
    <lineage>
        <taxon>Bacteria</taxon>
        <taxon>Bacillati</taxon>
        <taxon>Bacillota</taxon>
        <taxon>Clostridia</taxon>
        <taxon>Eubacteriales</taxon>
        <taxon>Clostridiaceae</taxon>
        <taxon>Isachenkonia</taxon>
    </lineage>
</organism>
<dbReference type="Pfam" id="PF13487">
    <property type="entry name" value="HD_5"/>
    <property type="match status" value="1"/>
</dbReference>
<dbReference type="EMBL" id="SUMG01000031">
    <property type="protein sequence ID" value="NBG89573.1"/>
    <property type="molecule type" value="Genomic_DNA"/>
</dbReference>
<protein>
    <submittedName>
        <fullName evidence="2">HD domain-containing protein</fullName>
    </submittedName>
</protein>
<dbReference type="Gene3D" id="1.10.3210.10">
    <property type="entry name" value="Hypothetical protein af1432"/>
    <property type="match status" value="1"/>
</dbReference>
<dbReference type="SUPFAM" id="SSF109604">
    <property type="entry name" value="HD-domain/PDEase-like"/>
    <property type="match status" value="1"/>
</dbReference>
<dbReference type="PANTHER" id="PTHR43155">
    <property type="entry name" value="CYCLIC DI-GMP PHOSPHODIESTERASE PA4108-RELATED"/>
    <property type="match status" value="1"/>
</dbReference>
<dbReference type="PROSITE" id="PS51832">
    <property type="entry name" value="HD_GYP"/>
    <property type="match status" value="1"/>
</dbReference>
<dbReference type="InterPro" id="IPR006675">
    <property type="entry name" value="HDIG_dom"/>
</dbReference>
<comment type="caution">
    <text evidence="2">The sequence shown here is derived from an EMBL/GenBank/DDBJ whole genome shotgun (WGS) entry which is preliminary data.</text>
</comment>
<keyword evidence="3" id="KW-1185">Reference proteome</keyword>
<evidence type="ECO:0000313" key="2">
    <source>
        <dbReference type="EMBL" id="NBG89573.1"/>
    </source>
</evidence>
<dbReference type="CDD" id="cd00077">
    <property type="entry name" value="HDc"/>
    <property type="match status" value="1"/>
</dbReference>